<reference key="1">
    <citation type="submission" date="2010-09" db="EMBL/GenBank/DDBJ databases">
        <title>Complete sequence of Caldicellulosiruptor hydrothermalis 108.</title>
        <authorList>
            <consortium name="US DOE Joint Genome Institute"/>
            <person name="Lucas S."/>
            <person name="Copeland A."/>
            <person name="Lapidus A."/>
            <person name="Cheng J.-F."/>
            <person name="Bruce D."/>
            <person name="Goodwin L."/>
            <person name="Pitluck S."/>
            <person name="Davenport K."/>
            <person name="Detter J.C."/>
            <person name="Han C."/>
            <person name="Tapia R."/>
            <person name="Land M."/>
            <person name="Hauser L."/>
            <person name="Chang Y.-J."/>
            <person name="Jeffries C."/>
            <person name="Kyrpides N."/>
            <person name="Ivanova N."/>
            <person name="Mikhailova N."/>
            <person name="Blumer-Schuette S.E."/>
            <person name="Kelly R.M."/>
            <person name="Woyke T."/>
        </authorList>
    </citation>
    <scope>NUCLEOTIDE SEQUENCE</scope>
    <source>
        <strain>108</strain>
    </source>
</reference>
<gene>
    <name evidence="2" type="ordered locus">Calhy_0747</name>
</gene>
<evidence type="ECO:0000313" key="2">
    <source>
        <dbReference type="EMBL" id="ADQ06484.1"/>
    </source>
</evidence>
<accession>E4QDR7</accession>
<dbReference type="STRING" id="632292.Calhy_0747"/>
<dbReference type="EMBL" id="CP002219">
    <property type="protein sequence ID" value="ADQ06484.1"/>
    <property type="molecule type" value="Genomic_DNA"/>
</dbReference>
<name>E4QDR7_CALH1</name>
<keyword evidence="1" id="KW-0472">Membrane</keyword>
<keyword evidence="1" id="KW-1133">Transmembrane helix</keyword>
<sequence>MNEEKGRDAVMKKVARKVCGLCEESLVYNSYADVYLCPSCLNIYRNKESEKKRKKKEFIRCIASFLCGALTWHILLLSFDTLLHRNGTLGGEVLVLPLLICVFYLGLMFRSDVEKMKGELKDEAL</sequence>
<evidence type="ECO:0000256" key="1">
    <source>
        <dbReference type="SAM" id="Phobius"/>
    </source>
</evidence>
<feature type="transmembrane region" description="Helical" evidence="1">
    <location>
        <begin position="89"/>
        <end position="107"/>
    </location>
</feature>
<dbReference type="KEGG" id="chd:Calhy_0747"/>
<reference evidence="2 3" key="2">
    <citation type="journal article" date="2011" name="J. Bacteriol.">
        <title>Complete genome sequences for the anaerobic, extremely thermophilic plant biomass-degrading bacteria Caldicellulosiruptor hydrothermalis, Caldicellulosiruptor kristjanssonii, Caldicellulosiruptor kronotskyensis, Caldicellulosiruptor owensenis, and Caldicellulosiruptor lactoaceticus.</title>
        <authorList>
            <person name="Blumer-Schuette S.E."/>
            <person name="Ozdemir I."/>
            <person name="Mistry D."/>
            <person name="Lucas S."/>
            <person name="Lapidus A."/>
            <person name="Cheng J.F."/>
            <person name="Goodwin L.A."/>
            <person name="Pitluck S."/>
            <person name="Land M.L."/>
            <person name="Hauser L.J."/>
            <person name="Woyke T."/>
            <person name="Mikhailova N."/>
            <person name="Pati A."/>
            <person name="Kyrpides N.C."/>
            <person name="Ivanova N."/>
            <person name="Detter J.C."/>
            <person name="Walston-Davenport K."/>
            <person name="Han S."/>
            <person name="Adams M.W."/>
            <person name="Kelly R.M."/>
        </authorList>
    </citation>
    <scope>NUCLEOTIDE SEQUENCE [LARGE SCALE GENOMIC DNA]</scope>
    <source>
        <strain evidence="3">DSM 18901 / VKM B-2411 / 108</strain>
    </source>
</reference>
<proteinExistence type="predicted"/>
<keyword evidence="3" id="KW-1185">Reference proteome</keyword>
<dbReference type="AlphaFoldDB" id="E4QDR7"/>
<dbReference type="HOGENOM" id="CLU_1988508_0_0_9"/>
<evidence type="ECO:0000313" key="3">
    <source>
        <dbReference type="Proteomes" id="UP000006890"/>
    </source>
</evidence>
<feature type="transmembrane region" description="Helical" evidence="1">
    <location>
        <begin position="58"/>
        <end position="77"/>
    </location>
</feature>
<keyword evidence="1" id="KW-0812">Transmembrane</keyword>
<organism evidence="2 3">
    <name type="scientific">Caldicellulosiruptor hydrothermalis (strain DSM 18901 / VKM B-2411 / 108)</name>
    <dbReference type="NCBI Taxonomy" id="632292"/>
    <lineage>
        <taxon>Bacteria</taxon>
        <taxon>Bacillati</taxon>
        <taxon>Bacillota</taxon>
        <taxon>Bacillota incertae sedis</taxon>
        <taxon>Caldicellulosiruptorales</taxon>
        <taxon>Caldicellulosiruptoraceae</taxon>
        <taxon>Caldicellulosiruptor</taxon>
    </lineage>
</organism>
<protein>
    <submittedName>
        <fullName evidence="2">Uncharacterized protein</fullName>
    </submittedName>
</protein>
<dbReference type="Proteomes" id="UP000006890">
    <property type="component" value="Chromosome"/>
</dbReference>